<proteinExistence type="predicted"/>
<dbReference type="PANTHER" id="PTHR22617">
    <property type="entry name" value="CHEMOTAXIS SENSOR HISTIDINE KINASE-RELATED"/>
    <property type="match status" value="1"/>
</dbReference>
<dbReference type="Gene3D" id="2.40.50.180">
    <property type="entry name" value="CheA-289, Domain 4"/>
    <property type="match status" value="1"/>
</dbReference>
<dbReference type="PANTHER" id="PTHR22617:SF23">
    <property type="entry name" value="CHEMOTAXIS PROTEIN CHEW"/>
    <property type="match status" value="1"/>
</dbReference>
<dbReference type="InterPro" id="IPR036061">
    <property type="entry name" value="CheW-like_dom_sf"/>
</dbReference>
<feature type="domain" description="CheW-like" evidence="1">
    <location>
        <begin position="4"/>
        <end position="148"/>
    </location>
</feature>
<name>A0A1J5PEA7_9ZZZZ</name>
<dbReference type="InterPro" id="IPR039315">
    <property type="entry name" value="CheW"/>
</dbReference>
<reference evidence="2" key="1">
    <citation type="submission" date="2016-10" db="EMBL/GenBank/DDBJ databases">
        <title>Sequence of Gallionella enrichment culture.</title>
        <authorList>
            <person name="Poehlein A."/>
            <person name="Muehling M."/>
            <person name="Daniel R."/>
        </authorList>
    </citation>
    <scope>NUCLEOTIDE SEQUENCE</scope>
</reference>
<dbReference type="EMBL" id="MLJW01004583">
    <property type="protein sequence ID" value="OIQ69694.1"/>
    <property type="molecule type" value="Genomic_DNA"/>
</dbReference>
<accession>A0A1J5PEA7</accession>
<protein>
    <submittedName>
        <fullName evidence="2">Chemotaxis protein CheW</fullName>
    </submittedName>
</protein>
<dbReference type="AlphaFoldDB" id="A0A1J5PEA7"/>
<dbReference type="SUPFAM" id="SSF50341">
    <property type="entry name" value="CheW-like"/>
    <property type="match status" value="1"/>
</dbReference>
<dbReference type="Pfam" id="PF01584">
    <property type="entry name" value="CheW"/>
    <property type="match status" value="1"/>
</dbReference>
<dbReference type="GO" id="GO:0007165">
    <property type="term" value="P:signal transduction"/>
    <property type="evidence" value="ECO:0007669"/>
    <property type="project" value="InterPro"/>
</dbReference>
<comment type="caution">
    <text evidence="2">The sequence shown here is derived from an EMBL/GenBank/DDBJ whole genome shotgun (WGS) entry which is preliminary data.</text>
</comment>
<evidence type="ECO:0000313" key="2">
    <source>
        <dbReference type="EMBL" id="OIQ69694.1"/>
    </source>
</evidence>
<dbReference type="CDD" id="cd00732">
    <property type="entry name" value="CheW"/>
    <property type="match status" value="1"/>
</dbReference>
<sequence>MSENAQYVTLGVGEERFAVPVERVREILQAQPIARLPNAPPFFLGMIDVRGQGVPVVDLRLKLGLEKGQDTENTRIIVLQVMLEGRELTLGLKTDRVFEVTELDGNQLEPPPEIGARWRSDCITGIGRRNGLFVTVVDLGRLFGTSEIAQIAPEIGTAQHAA</sequence>
<gene>
    <name evidence="2" type="primary">cheW_32</name>
    <name evidence="2" type="ORF">GALL_487020</name>
</gene>
<evidence type="ECO:0000259" key="1">
    <source>
        <dbReference type="PROSITE" id="PS50851"/>
    </source>
</evidence>
<dbReference type="SMART" id="SM00260">
    <property type="entry name" value="CheW"/>
    <property type="match status" value="1"/>
</dbReference>
<dbReference type="GO" id="GO:0006935">
    <property type="term" value="P:chemotaxis"/>
    <property type="evidence" value="ECO:0007669"/>
    <property type="project" value="InterPro"/>
</dbReference>
<dbReference type="Gene3D" id="2.30.30.40">
    <property type="entry name" value="SH3 Domains"/>
    <property type="match status" value="1"/>
</dbReference>
<dbReference type="PROSITE" id="PS50851">
    <property type="entry name" value="CHEW"/>
    <property type="match status" value="1"/>
</dbReference>
<dbReference type="InterPro" id="IPR002545">
    <property type="entry name" value="CheW-lke_dom"/>
</dbReference>
<organism evidence="2">
    <name type="scientific">mine drainage metagenome</name>
    <dbReference type="NCBI Taxonomy" id="410659"/>
    <lineage>
        <taxon>unclassified sequences</taxon>
        <taxon>metagenomes</taxon>
        <taxon>ecological metagenomes</taxon>
    </lineage>
</organism>
<dbReference type="GO" id="GO:0005829">
    <property type="term" value="C:cytosol"/>
    <property type="evidence" value="ECO:0007669"/>
    <property type="project" value="TreeGrafter"/>
</dbReference>